<keyword evidence="3" id="KW-1185">Reference proteome</keyword>
<dbReference type="Pfam" id="PF13302">
    <property type="entry name" value="Acetyltransf_3"/>
    <property type="match status" value="1"/>
</dbReference>
<dbReference type="EMBL" id="FRCZ01000001">
    <property type="protein sequence ID" value="SHM73616.1"/>
    <property type="molecule type" value="Genomic_DNA"/>
</dbReference>
<dbReference type="PANTHER" id="PTHR43792">
    <property type="entry name" value="GNAT FAMILY, PUTATIVE (AFU_ORTHOLOGUE AFUA_3G00765)-RELATED-RELATED"/>
    <property type="match status" value="1"/>
</dbReference>
<dbReference type="Proteomes" id="UP000184184">
    <property type="component" value="Unassembled WGS sequence"/>
</dbReference>
<sequence>MIYVKTSRLQLRDWKESDLQPFCELNADEKVMRYFPKTLSNKKTYEFYRSIISEFSECGFGLYAVEVKETKEFIGFIGFHRATFKADFTPCVEIGWRLKKEAWGKGYATEGATACLHYGQSELGFSDIYSFTAEVNKPSINVMKKIGMSFAGRFNHPNVEESSPLKEHVLFHMSKKSANGN</sequence>
<protein>
    <submittedName>
        <fullName evidence="2">Ribosomal-protein-alanine N-acetyltransferase</fullName>
    </submittedName>
</protein>
<gene>
    <name evidence="2" type="ORF">SAMN05216179_0959</name>
</gene>
<proteinExistence type="predicted"/>
<dbReference type="GO" id="GO:0016747">
    <property type="term" value="F:acyltransferase activity, transferring groups other than amino-acyl groups"/>
    <property type="evidence" value="ECO:0007669"/>
    <property type="project" value="InterPro"/>
</dbReference>
<dbReference type="Gene3D" id="3.40.630.30">
    <property type="match status" value="1"/>
</dbReference>
<reference evidence="2 3" key="1">
    <citation type="submission" date="2016-11" db="EMBL/GenBank/DDBJ databases">
        <authorList>
            <person name="Jaros S."/>
            <person name="Januszkiewicz K."/>
            <person name="Wedrychowicz H."/>
        </authorList>
    </citation>
    <scope>NUCLEOTIDE SEQUENCE [LARGE SCALE GENOMIC DNA]</scope>
    <source>
        <strain evidence="2 3">CGMCC 1.10681</strain>
    </source>
</reference>
<dbReference type="STRING" id="1027249.SAMN05216179_0959"/>
<keyword evidence="2" id="KW-0808">Transferase</keyword>
<dbReference type="RefSeq" id="WP_073200108.1">
    <property type="nucleotide sequence ID" value="NZ_FRCZ01000001.1"/>
</dbReference>
<feature type="domain" description="N-acetyltransferase" evidence="1">
    <location>
        <begin position="9"/>
        <end position="166"/>
    </location>
</feature>
<dbReference type="SUPFAM" id="SSF55729">
    <property type="entry name" value="Acyl-CoA N-acyltransferases (Nat)"/>
    <property type="match status" value="1"/>
</dbReference>
<dbReference type="InterPro" id="IPR016181">
    <property type="entry name" value="Acyl_CoA_acyltransferase"/>
</dbReference>
<evidence type="ECO:0000313" key="2">
    <source>
        <dbReference type="EMBL" id="SHM73616.1"/>
    </source>
</evidence>
<dbReference type="OrthoDB" id="9798081at2"/>
<evidence type="ECO:0000259" key="1">
    <source>
        <dbReference type="PROSITE" id="PS51186"/>
    </source>
</evidence>
<organism evidence="2 3">
    <name type="scientific">Gracilibacillus kekensis</name>
    <dbReference type="NCBI Taxonomy" id="1027249"/>
    <lineage>
        <taxon>Bacteria</taxon>
        <taxon>Bacillati</taxon>
        <taxon>Bacillota</taxon>
        <taxon>Bacilli</taxon>
        <taxon>Bacillales</taxon>
        <taxon>Bacillaceae</taxon>
        <taxon>Gracilibacillus</taxon>
    </lineage>
</organism>
<dbReference type="InterPro" id="IPR051531">
    <property type="entry name" value="N-acetyltransferase"/>
</dbReference>
<dbReference type="PROSITE" id="PS51186">
    <property type="entry name" value="GNAT"/>
    <property type="match status" value="1"/>
</dbReference>
<dbReference type="AlphaFoldDB" id="A0A1M7L6Y1"/>
<dbReference type="InterPro" id="IPR000182">
    <property type="entry name" value="GNAT_dom"/>
</dbReference>
<dbReference type="PANTHER" id="PTHR43792:SF1">
    <property type="entry name" value="N-ACETYLTRANSFERASE DOMAIN-CONTAINING PROTEIN"/>
    <property type="match status" value="1"/>
</dbReference>
<accession>A0A1M7L6Y1</accession>
<evidence type="ECO:0000313" key="3">
    <source>
        <dbReference type="Proteomes" id="UP000184184"/>
    </source>
</evidence>
<name>A0A1M7L6Y1_9BACI</name>